<organism evidence="9 10">
    <name type="scientific">Molorchus minor</name>
    <dbReference type="NCBI Taxonomy" id="1323400"/>
    <lineage>
        <taxon>Eukaryota</taxon>
        <taxon>Metazoa</taxon>
        <taxon>Ecdysozoa</taxon>
        <taxon>Arthropoda</taxon>
        <taxon>Hexapoda</taxon>
        <taxon>Insecta</taxon>
        <taxon>Pterygota</taxon>
        <taxon>Neoptera</taxon>
        <taxon>Endopterygota</taxon>
        <taxon>Coleoptera</taxon>
        <taxon>Polyphaga</taxon>
        <taxon>Cucujiformia</taxon>
        <taxon>Chrysomeloidea</taxon>
        <taxon>Cerambycidae</taxon>
        <taxon>Lamiinae</taxon>
        <taxon>Monochamini</taxon>
        <taxon>Molorchus</taxon>
    </lineage>
</organism>
<evidence type="ECO:0000313" key="10">
    <source>
        <dbReference type="Proteomes" id="UP001162164"/>
    </source>
</evidence>
<dbReference type="SUPFAM" id="SSF51126">
    <property type="entry name" value="Pectin lyase-like"/>
    <property type="match status" value="1"/>
</dbReference>
<dbReference type="Proteomes" id="UP001162164">
    <property type="component" value="Unassembled WGS sequence"/>
</dbReference>
<gene>
    <name evidence="9" type="ORF">NQ317_003770</name>
</gene>
<comment type="similarity">
    <text evidence="1 7">Belongs to the glycosyl hydrolase 28 family.</text>
</comment>
<evidence type="ECO:0000256" key="1">
    <source>
        <dbReference type="ARBA" id="ARBA00008834"/>
    </source>
</evidence>
<proteinExistence type="inferred from homology"/>
<keyword evidence="6" id="KW-0961">Cell wall biogenesis/degradation</keyword>
<dbReference type="Gene3D" id="2.160.20.10">
    <property type="entry name" value="Single-stranded right-handed beta-helix, Pectin lyase-like"/>
    <property type="match status" value="1"/>
</dbReference>
<feature type="signal peptide" evidence="8">
    <location>
        <begin position="1"/>
        <end position="19"/>
    </location>
</feature>
<keyword evidence="4 7" id="KW-0378">Hydrolase</keyword>
<evidence type="ECO:0000256" key="2">
    <source>
        <dbReference type="ARBA" id="ARBA00022729"/>
    </source>
</evidence>
<comment type="caution">
    <text evidence="9">The sequence shown here is derived from an EMBL/GenBank/DDBJ whole genome shotgun (WGS) entry which is preliminary data.</text>
</comment>
<protein>
    <recommendedName>
        <fullName evidence="11">Endo-polygalacturonase</fullName>
    </recommendedName>
</protein>
<keyword evidence="5 7" id="KW-0326">Glycosidase</keyword>
<accession>A0ABQ9J198</accession>
<sequence>MMGLKSLTPLFAVFLITSASPLNETQPRSSCTVTSYSEVANAAATCTDITIRGISVPAGRHTLDGQGPKYWDGTGDKGRKKPRFFYIQATGGSVFKNIKLLNCPKQCVAISDSDDLTLNYWTIDSSAGDKLGRNTDGFDISHSNNIAVLNSQVKNQDDCVCINQGSNMKFSNLWCYGGHGLSLAVGQDKVSHAGNVVSNIEFVDSYVINSRNGIHIKTQPDAATGSVTGVTYRNIQLSGPVPVLFWSCSGSAPVLPRYRPGPALKTCIPTAKVRHPSRSEFFSLLLFGNKLLVSITYYGINVEEDYVGSGPTGHPVGNIPIVGLTMSGITGTMHGEHSVPVYILCGAGGCSDWKWNGISLRGNQQSSSCNFSPSGFSC</sequence>
<evidence type="ECO:0000256" key="4">
    <source>
        <dbReference type="ARBA" id="ARBA00022801"/>
    </source>
</evidence>
<dbReference type="InterPro" id="IPR011050">
    <property type="entry name" value="Pectin_lyase_fold/virulence"/>
</dbReference>
<keyword evidence="3" id="KW-0677">Repeat</keyword>
<evidence type="ECO:0000256" key="8">
    <source>
        <dbReference type="SAM" id="SignalP"/>
    </source>
</evidence>
<dbReference type="InterPro" id="IPR000743">
    <property type="entry name" value="Glyco_hydro_28"/>
</dbReference>
<evidence type="ECO:0000256" key="3">
    <source>
        <dbReference type="ARBA" id="ARBA00022737"/>
    </source>
</evidence>
<evidence type="ECO:0000256" key="7">
    <source>
        <dbReference type="RuleBase" id="RU361169"/>
    </source>
</evidence>
<evidence type="ECO:0000256" key="6">
    <source>
        <dbReference type="ARBA" id="ARBA00023316"/>
    </source>
</evidence>
<evidence type="ECO:0000256" key="5">
    <source>
        <dbReference type="ARBA" id="ARBA00023295"/>
    </source>
</evidence>
<dbReference type="Pfam" id="PF00295">
    <property type="entry name" value="Glyco_hydro_28"/>
    <property type="match status" value="2"/>
</dbReference>
<keyword evidence="10" id="KW-1185">Reference proteome</keyword>
<dbReference type="InterPro" id="IPR050434">
    <property type="entry name" value="Glycosyl_hydrlase_28"/>
</dbReference>
<evidence type="ECO:0008006" key="11">
    <source>
        <dbReference type="Google" id="ProtNLM"/>
    </source>
</evidence>
<dbReference type="PANTHER" id="PTHR31884:SF1">
    <property type="entry name" value="POLYGALACTURONASE"/>
    <property type="match status" value="1"/>
</dbReference>
<name>A0ABQ9J198_9CUCU</name>
<dbReference type="EMBL" id="JAPWTJ010001656">
    <property type="protein sequence ID" value="KAJ8970224.1"/>
    <property type="molecule type" value="Genomic_DNA"/>
</dbReference>
<dbReference type="InterPro" id="IPR012334">
    <property type="entry name" value="Pectin_lyas_fold"/>
</dbReference>
<reference evidence="9" key="1">
    <citation type="journal article" date="2023" name="Insect Mol. Biol.">
        <title>Genome sequencing provides insights into the evolution of gene families encoding plant cell wall-degrading enzymes in longhorned beetles.</title>
        <authorList>
            <person name="Shin N.R."/>
            <person name="Okamura Y."/>
            <person name="Kirsch R."/>
            <person name="Pauchet Y."/>
        </authorList>
    </citation>
    <scope>NUCLEOTIDE SEQUENCE</scope>
    <source>
        <strain evidence="9">MMC_N1</strain>
    </source>
</reference>
<dbReference type="PANTHER" id="PTHR31884">
    <property type="entry name" value="POLYGALACTURONASE"/>
    <property type="match status" value="1"/>
</dbReference>
<feature type="chain" id="PRO_5046810939" description="Endo-polygalacturonase" evidence="8">
    <location>
        <begin position="20"/>
        <end position="378"/>
    </location>
</feature>
<keyword evidence="2 8" id="KW-0732">Signal</keyword>
<evidence type="ECO:0000313" key="9">
    <source>
        <dbReference type="EMBL" id="KAJ8970224.1"/>
    </source>
</evidence>